<dbReference type="Gene3D" id="3.15.10.10">
    <property type="entry name" value="Bactericidal permeability-increasing protein, domain 1"/>
    <property type="match status" value="1"/>
</dbReference>
<dbReference type="RefSeq" id="XP_013896715.1">
    <property type="nucleotide sequence ID" value="XM_014041261.1"/>
</dbReference>
<protein>
    <submittedName>
        <fullName evidence="1">BPI/LBP/CETP domain protein</fullName>
    </submittedName>
</protein>
<dbReference type="EMBL" id="KK102467">
    <property type="protein sequence ID" value="KIY97695.1"/>
    <property type="molecule type" value="Genomic_DNA"/>
</dbReference>
<dbReference type="KEGG" id="mng:MNEG_10270"/>
<proteinExistence type="predicted"/>
<accession>A0A0D2MTE2</accession>
<sequence>MLIAARQPLFDYAVQQGLAILNATVKNATIDEISATVEVPLLGGIDVTVRDGAGRGRWWGRGQWGQREAGASSQRLSRGGTGCVLLSQGPLAEEVNVTTLQVDPALARVAIEAGFYHAAAANVTANITFGWSWSKGPLGGSGVGELFLEGGALDMIFLVRNQEGGAPQVVPVSSGVAFEDLQLSVHAASADWLYQVLAKGCFWLARVKGSEAAF</sequence>
<dbReference type="GeneID" id="25727416"/>
<dbReference type="STRING" id="145388.A0A0D2MTE2"/>
<name>A0A0D2MTE2_9CHLO</name>
<dbReference type="AlphaFoldDB" id="A0A0D2MTE2"/>
<reference evidence="1 2" key="1">
    <citation type="journal article" date="2013" name="BMC Genomics">
        <title>Reconstruction of the lipid metabolism for the microalga Monoraphidium neglectum from its genome sequence reveals characteristics suitable for biofuel production.</title>
        <authorList>
            <person name="Bogen C."/>
            <person name="Al-Dilaimi A."/>
            <person name="Albersmeier A."/>
            <person name="Wichmann J."/>
            <person name="Grundmann M."/>
            <person name="Rupp O."/>
            <person name="Lauersen K.J."/>
            <person name="Blifernez-Klassen O."/>
            <person name="Kalinowski J."/>
            <person name="Goesmann A."/>
            <person name="Mussgnug J.H."/>
            <person name="Kruse O."/>
        </authorList>
    </citation>
    <scope>NUCLEOTIDE SEQUENCE [LARGE SCALE GENOMIC DNA]</scope>
    <source>
        <strain evidence="1 2">SAG 48.87</strain>
    </source>
</reference>
<evidence type="ECO:0000313" key="1">
    <source>
        <dbReference type="EMBL" id="KIY97695.1"/>
    </source>
</evidence>
<organism evidence="1 2">
    <name type="scientific">Monoraphidium neglectum</name>
    <dbReference type="NCBI Taxonomy" id="145388"/>
    <lineage>
        <taxon>Eukaryota</taxon>
        <taxon>Viridiplantae</taxon>
        <taxon>Chlorophyta</taxon>
        <taxon>core chlorophytes</taxon>
        <taxon>Chlorophyceae</taxon>
        <taxon>CS clade</taxon>
        <taxon>Sphaeropleales</taxon>
        <taxon>Selenastraceae</taxon>
        <taxon>Monoraphidium</taxon>
    </lineage>
</organism>
<dbReference type="OrthoDB" id="10255543at2759"/>
<gene>
    <name evidence="1" type="ORF">MNEG_10270</name>
</gene>
<keyword evidence="2" id="KW-1185">Reference proteome</keyword>
<dbReference type="Proteomes" id="UP000054498">
    <property type="component" value="Unassembled WGS sequence"/>
</dbReference>
<evidence type="ECO:0000313" key="2">
    <source>
        <dbReference type="Proteomes" id="UP000054498"/>
    </source>
</evidence>